<name>D3PES1_DEFDS</name>
<evidence type="ECO:0000313" key="1">
    <source>
        <dbReference type="EMBL" id="BAI81713.1"/>
    </source>
</evidence>
<dbReference type="EMBL" id="AP011530">
    <property type="protein sequence ID" value="BAI81713.1"/>
    <property type="molecule type" value="Genomic_DNA"/>
</dbReference>
<accession>D3PES1</accession>
<keyword evidence="1" id="KW-0614">Plasmid</keyword>
<gene>
    <name evidence="1" type="ordered locus">DEFDS_P090</name>
</gene>
<sequence length="177" mass="21208">MHYIICIDPDTKESAYSRILIDNKQKINIEVGVYDSQKKEFWLKLVENSYTNLPPIIVVENQYINIRKGNHKDIIGLLKTAFRFEFWFTDILNLKIHTVFPSSWQNFILNEYGYNLRTYKKNKINKQKLFEETALKFYRSINNNNELVNFNKNNLNDIIAALCITYYVIKQPFLFYN</sequence>
<dbReference type="KEGG" id="ddf:DEFDS_P090"/>
<dbReference type="Proteomes" id="UP000001520">
    <property type="component" value="Plasmid megaplasmid pDF308"/>
</dbReference>
<evidence type="ECO:0000313" key="2">
    <source>
        <dbReference type="Proteomes" id="UP000001520"/>
    </source>
</evidence>
<dbReference type="HOGENOM" id="CLU_1515477_0_0_0"/>
<proteinExistence type="predicted"/>
<dbReference type="RefSeq" id="WP_013008946.1">
    <property type="nucleotide sequence ID" value="NC_013940.1"/>
</dbReference>
<keyword evidence="2" id="KW-1185">Reference proteome</keyword>
<organism evidence="1 2">
    <name type="scientific">Deferribacter desulfuricans (strain DSM 14783 / JCM 11476 / NBRC 101012 / SSM1)</name>
    <dbReference type="NCBI Taxonomy" id="639282"/>
    <lineage>
        <taxon>Bacteria</taxon>
        <taxon>Pseudomonadati</taxon>
        <taxon>Deferribacterota</taxon>
        <taxon>Deferribacteres</taxon>
        <taxon>Deferribacterales</taxon>
        <taxon>Deferribacteraceae</taxon>
        <taxon>Deferribacter</taxon>
    </lineage>
</organism>
<protein>
    <submittedName>
        <fullName evidence="1">Uncharacterized protein</fullName>
    </submittedName>
</protein>
<reference evidence="1 2" key="1">
    <citation type="journal article" date="2010" name="DNA Res.">
        <title>Bacterial lifestyle in a deep-sea hydrothermal vent chimney revealed by the genome sequence of the thermophilic bacterium Deferribacter desulfuricans SSM1.</title>
        <authorList>
            <person name="Takaki Y."/>
            <person name="Shimamura S."/>
            <person name="Nakagawa S."/>
            <person name="Fukuhara Y."/>
            <person name="Horikawa H."/>
            <person name="Ankai A."/>
            <person name="Harada T."/>
            <person name="Hosoyama A."/>
            <person name="Oguchi A."/>
            <person name="Fukui S."/>
            <person name="Fujita N."/>
            <person name="Takami H."/>
            <person name="Takai K."/>
        </authorList>
    </citation>
    <scope>NUCLEOTIDE SEQUENCE [LARGE SCALE GENOMIC DNA]</scope>
    <source>
        <strain evidence="2">DSM 14783 / JCM 11476 / NBRC 101012 / SSM1</strain>
        <plasmid evidence="2">Plasmid megaplasmid pDF308</plasmid>
    </source>
</reference>
<dbReference type="AlphaFoldDB" id="D3PES1"/>
<geneLocation type="plasmid" evidence="1 2">
    <name>megaplasmid pDF308</name>
</geneLocation>